<evidence type="ECO:0000256" key="1">
    <source>
        <dbReference type="SAM" id="Coils"/>
    </source>
</evidence>
<name>A0A812ISX7_SYMPI</name>
<gene>
    <name evidence="3" type="ORF">SPIL2461_LOCUS747</name>
</gene>
<feature type="coiled-coil region" evidence="1">
    <location>
        <begin position="242"/>
        <end position="594"/>
    </location>
</feature>
<organism evidence="3 4">
    <name type="scientific">Symbiodinium pilosum</name>
    <name type="common">Dinoflagellate</name>
    <dbReference type="NCBI Taxonomy" id="2952"/>
    <lineage>
        <taxon>Eukaryota</taxon>
        <taxon>Sar</taxon>
        <taxon>Alveolata</taxon>
        <taxon>Dinophyceae</taxon>
        <taxon>Suessiales</taxon>
        <taxon>Symbiodiniaceae</taxon>
        <taxon>Symbiodinium</taxon>
    </lineage>
</organism>
<accession>A0A812ISX7</accession>
<evidence type="ECO:0000313" key="3">
    <source>
        <dbReference type="EMBL" id="CAE7171779.1"/>
    </source>
</evidence>
<evidence type="ECO:0000313" key="4">
    <source>
        <dbReference type="Proteomes" id="UP000649617"/>
    </source>
</evidence>
<proteinExistence type="predicted"/>
<feature type="compositionally biased region" description="Basic and acidic residues" evidence="2">
    <location>
        <begin position="181"/>
        <end position="190"/>
    </location>
</feature>
<keyword evidence="4" id="KW-1185">Reference proteome</keyword>
<sequence>MYQRNPAVRSVSAVSPDRRMDPQSWQPWLKQAARPQSYKPIVEAVKTAVPMRPQSPPPRMTYTNALCAEIRPDPRATLSPIHQRHAGQPQAQVPVTQVPAQMPPQNVNYFEKPIPQQQQQQQPPVAFDEAMTARPGMGRRLEWQVDSQAAPLQGAGSMSAADAGSQPTSCHIPLMSPMQRYRRESGRTTELEPTGTPQTHVKRGNSEGSLPSSARREKIEPAFDLEKKIVEEVNRVLESRLAAKDKEDSEALKKELEKAMDDREIEAQQVQHLTERLIEMEQRLEREADARRKVQAKLDQGVLIESELHQKEMKISDLERKLKAKADEARNLKVRQERLEKQVDDTRALRDKSVRDRDCWLRERDCLVQDKLQEKRDLEEKLFAAQSRAKNLEHRCQDLEETLKQERCNEQLIHAQKDLEQRESLLNSRNQELQARLLEAERNTEELQRLRLELQVNKQQLDEKEADLAHQKNEWKLRVQEREQKYRNWESQRQEVEQQNERTAKELNSMVQQSQEKVMEEVRKRAVLEKDLRQMNEEKARVNEDKAKLNEEKARLNEQQAKLHEEKAKLQDQIEQQKLEISNLRQQVDSEREVVTPGELKRRAMAMDSELGKRNAELMHDVTCFEQEMKWLASCNTVLRQHIPTECEAAVKAALENLNVSDWQPPSEADDVFNAELGRQELGTQLSNCQSLSRWVDNLYLLVREKCIHIYIYIVISVYIYI</sequence>
<reference evidence="3" key="1">
    <citation type="submission" date="2021-02" db="EMBL/GenBank/DDBJ databases">
        <authorList>
            <person name="Dougan E. K."/>
            <person name="Rhodes N."/>
            <person name="Thang M."/>
            <person name="Chan C."/>
        </authorList>
    </citation>
    <scope>NUCLEOTIDE SEQUENCE</scope>
</reference>
<dbReference type="Proteomes" id="UP000649617">
    <property type="component" value="Unassembled WGS sequence"/>
</dbReference>
<evidence type="ECO:0000256" key="2">
    <source>
        <dbReference type="SAM" id="MobiDB-lite"/>
    </source>
</evidence>
<feature type="compositionally biased region" description="Low complexity" evidence="2">
    <location>
        <begin position="154"/>
        <end position="165"/>
    </location>
</feature>
<keyword evidence="1" id="KW-0175">Coiled coil</keyword>
<feature type="region of interest" description="Disordered" evidence="2">
    <location>
        <begin position="152"/>
        <end position="214"/>
    </location>
</feature>
<feature type="region of interest" description="Disordered" evidence="2">
    <location>
        <begin position="1"/>
        <end position="33"/>
    </location>
</feature>
<protein>
    <submittedName>
        <fullName evidence="3">Uncharacterized protein</fullName>
    </submittedName>
</protein>
<dbReference type="Gene3D" id="6.10.250.1010">
    <property type="match status" value="1"/>
</dbReference>
<comment type="caution">
    <text evidence="3">The sequence shown here is derived from an EMBL/GenBank/DDBJ whole genome shotgun (WGS) entry which is preliminary data.</text>
</comment>
<dbReference type="OrthoDB" id="421580at2759"/>
<dbReference type="AlphaFoldDB" id="A0A812ISX7"/>
<dbReference type="EMBL" id="CAJNIZ010000658">
    <property type="protein sequence ID" value="CAE7171779.1"/>
    <property type="molecule type" value="Genomic_DNA"/>
</dbReference>